<evidence type="ECO:0008006" key="4">
    <source>
        <dbReference type="Google" id="ProtNLM"/>
    </source>
</evidence>
<dbReference type="STRING" id="1220554.GCA_001552135_01830"/>
<dbReference type="CDD" id="cd19608">
    <property type="entry name" value="GH113_mannanase-like"/>
    <property type="match status" value="1"/>
</dbReference>
<keyword evidence="1" id="KW-0732">Signal</keyword>
<dbReference type="Pfam" id="PF22612">
    <property type="entry name" value="GH113"/>
    <property type="match status" value="1"/>
</dbReference>
<evidence type="ECO:0000313" key="3">
    <source>
        <dbReference type="Proteomes" id="UP000323380"/>
    </source>
</evidence>
<evidence type="ECO:0000313" key="2">
    <source>
        <dbReference type="EMBL" id="TYB42398.1"/>
    </source>
</evidence>
<dbReference type="AlphaFoldDB" id="A0A5D0NDA7"/>
<proteinExistence type="predicted"/>
<dbReference type="Proteomes" id="UP000323380">
    <property type="component" value="Unassembled WGS sequence"/>
</dbReference>
<comment type="caution">
    <text evidence="2">The sequence shown here is derived from an EMBL/GenBank/DDBJ whole genome shotgun (WGS) entry which is preliminary data.</text>
</comment>
<keyword evidence="3" id="KW-1185">Reference proteome</keyword>
<dbReference type="InterPro" id="IPR017853">
    <property type="entry name" value="GH"/>
</dbReference>
<feature type="signal peptide" evidence="1">
    <location>
        <begin position="1"/>
        <end position="25"/>
    </location>
</feature>
<accession>A0A5D0NDA7</accession>
<feature type="chain" id="PRO_5022782001" description="GTA TIM-barrel-like domain-containing protein" evidence="1">
    <location>
        <begin position="26"/>
        <end position="347"/>
    </location>
</feature>
<evidence type="ECO:0000256" key="1">
    <source>
        <dbReference type="SAM" id="SignalP"/>
    </source>
</evidence>
<dbReference type="PROSITE" id="PS51257">
    <property type="entry name" value="PROKAR_LIPOPROTEIN"/>
    <property type="match status" value="1"/>
</dbReference>
<organism evidence="2 3">
    <name type="scientific">Actinomadura chibensis</name>
    <dbReference type="NCBI Taxonomy" id="392828"/>
    <lineage>
        <taxon>Bacteria</taxon>
        <taxon>Bacillati</taxon>
        <taxon>Actinomycetota</taxon>
        <taxon>Actinomycetes</taxon>
        <taxon>Streptosporangiales</taxon>
        <taxon>Thermomonosporaceae</taxon>
        <taxon>Actinomadura</taxon>
    </lineage>
</organism>
<sequence>MAWVRNAHGRSVRLTALLAALSAAASCSVSGDRPLDKPDQHQRGIALPSWSTDDYGGPRAGAYVAAVAATGATWIQLTPTWYQRSPRDSAMRPTEETASDASLRHIIGLSRRAGLRVLLKPHVDLPGDQDRAAIRPRDARSWYAAYTRLIVHYADLARETGVDELAVGTELAGLSGDRAPWLGVVREVRSRFHGPLVYAANYDEFEHVAFWDVLDLIGIDAYWPLASRPTADPAALRRAWRPILREVGRFAARHRRKVLFTEAGYVSQRGSTTEPFAWDIADVDGSAEQAAAYDALLASCAGLPWWAGVHWWMWDDWPGAAETPRRLSYSPHGKPAERVLRRWWRPR</sequence>
<name>A0A5D0NDA7_9ACTN</name>
<dbReference type="EMBL" id="VSFG01000008">
    <property type="protein sequence ID" value="TYB42398.1"/>
    <property type="molecule type" value="Genomic_DNA"/>
</dbReference>
<reference evidence="2 3" key="1">
    <citation type="submission" date="2019-08" db="EMBL/GenBank/DDBJ databases">
        <title>Actinomadura sp. nov. CYP1-5 isolated from mountain soil.</title>
        <authorList>
            <person name="Songsumanus A."/>
            <person name="Kuncharoen N."/>
            <person name="Kudo T."/>
            <person name="Yuki M."/>
            <person name="Igarashi Y."/>
            <person name="Tanasupawat S."/>
        </authorList>
    </citation>
    <scope>NUCLEOTIDE SEQUENCE [LARGE SCALE GENOMIC DNA]</scope>
    <source>
        <strain evidence="2 3">JCM 14158</strain>
    </source>
</reference>
<dbReference type="InterPro" id="IPR055151">
    <property type="entry name" value="GH113"/>
</dbReference>
<dbReference type="SUPFAM" id="SSF51445">
    <property type="entry name" value="(Trans)glycosidases"/>
    <property type="match status" value="1"/>
</dbReference>
<dbReference type="Gene3D" id="3.20.20.80">
    <property type="entry name" value="Glycosidases"/>
    <property type="match status" value="1"/>
</dbReference>
<gene>
    <name evidence="2" type="ORF">FXF69_31800</name>
</gene>
<protein>
    <recommendedName>
        <fullName evidence="4">GTA TIM-barrel-like domain-containing protein</fullName>
    </recommendedName>
</protein>